<gene>
    <name evidence="1" type="ORF">LWI28_015397</name>
</gene>
<organism evidence="1 2">
    <name type="scientific">Acer negundo</name>
    <name type="common">Box elder</name>
    <dbReference type="NCBI Taxonomy" id="4023"/>
    <lineage>
        <taxon>Eukaryota</taxon>
        <taxon>Viridiplantae</taxon>
        <taxon>Streptophyta</taxon>
        <taxon>Embryophyta</taxon>
        <taxon>Tracheophyta</taxon>
        <taxon>Spermatophyta</taxon>
        <taxon>Magnoliopsida</taxon>
        <taxon>eudicotyledons</taxon>
        <taxon>Gunneridae</taxon>
        <taxon>Pentapetalae</taxon>
        <taxon>rosids</taxon>
        <taxon>malvids</taxon>
        <taxon>Sapindales</taxon>
        <taxon>Sapindaceae</taxon>
        <taxon>Hippocastanoideae</taxon>
        <taxon>Acereae</taxon>
        <taxon>Acer</taxon>
    </lineage>
</organism>
<evidence type="ECO:0000313" key="1">
    <source>
        <dbReference type="EMBL" id="KAI9198413.1"/>
    </source>
</evidence>
<name>A0AAD5JFS5_ACENE</name>
<dbReference type="Proteomes" id="UP001064489">
    <property type="component" value="Chromosome 13"/>
</dbReference>
<comment type="caution">
    <text evidence="1">The sequence shown here is derived from an EMBL/GenBank/DDBJ whole genome shotgun (WGS) entry which is preliminary data.</text>
</comment>
<accession>A0AAD5JFS5</accession>
<evidence type="ECO:0000313" key="2">
    <source>
        <dbReference type="Proteomes" id="UP001064489"/>
    </source>
</evidence>
<reference evidence="1 2" key="1">
    <citation type="journal article" date="2022" name="Plant J.">
        <title>Strategies of tolerance reflected in two North American maple genomes.</title>
        <authorList>
            <person name="McEvoy S.L."/>
            <person name="Sezen U.U."/>
            <person name="Trouern-Trend A."/>
            <person name="McMahon S.M."/>
            <person name="Schaberg P.G."/>
            <person name="Yang J."/>
            <person name="Wegrzyn J.L."/>
            <person name="Swenson N.G."/>
        </authorList>
    </citation>
    <scope>NUCLEOTIDE SEQUENCE [LARGE SCALE GENOMIC DNA]</scope>
    <source>
        <strain evidence="1">91603</strain>
    </source>
</reference>
<proteinExistence type="predicted"/>
<sequence>MTQLMRYLEEDILPEDTTETKCISIVEAEDSIDVDGSGFKCCDPNEIGGYHSSDEKNGATKMVRYCVKHEWKPNLDGSVSLSEGLRAKFFATLRWSGML</sequence>
<keyword evidence="2" id="KW-1185">Reference proteome</keyword>
<dbReference type="EMBL" id="JAJSOW010000002">
    <property type="protein sequence ID" value="KAI9198413.1"/>
    <property type="molecule type" value="Genomic_DNA"/>
</dbReference>
<protein>
    <submittedName>
        <fullName evidence="1">Uncharacterized protein</fullName>
    </submittedName>
</protein>
<dbReference type="AlphaFoldDB" id="A0AAD5JFS5"/>